<keyword evidence="2" id="KW-0597">Phosphoprotein</keyword>
<evidence type="ECO:0000256" key="3">
    <source>
        <dbReference type="ARBA" id="ARBA00022679"/>
    </source>
</evidence>
<name>A0ABR1X7K8_9PEZI</name>
<dbReference type="EMBL" id="JAQQWL010000001">
    <property type="protein sequence ID" value="KAK8091368.1"/>
    <property type="molecule type" value="Genomic_DNA"/>
</dbReference>
<dbReference type="InterPro" id="IPR050091">
    <property type="entry name" value="PKS_NRPS_Biosynth_Enz"/>
</dbReference>
<dbReference type="PANTHER" id="PTHR43775:SF37">
    <property type="entry name" value="SI:DKEY-61P9.11"/>
    <property type="match status" value="1"/>
</dbReference>
<dbReference type="PROSITE" id="PS52004">
    <property type="entry name" value="KS3_2"/>
    <property type="match status" value="1"/>
</dbReference>
<dbReference type="SMART" id="SM00823">
    <property type="entry name" value="PKS_PP"/>
    <property type="match status" value="1"/>
</dbReference>
<dbReference type="SUPFAM" id="SSF53901">
    <property type="entry name" value="Thiolase-like"/>
    <property type="match status" value="1"/>
</dbReference>
<dbReference type="InterPro" id="IPR016039">
    <property type="entry name" value="Thiolase-like"/>
</dbReference>
<dbReference type="RefSeq" id="XP_066722914.1">
    <property type="nucleotide sequence ID" value="XM_066852282.1"/>
</dbReference>
<dbReference type="InterPro" id="IPR036736">
    <property type="entry name" value="ACP-like_sf"/>
</dbReference>
<dbReference type="PROSITE" id="PS50075">
    <property type="entry name" value="CARRIER"/>
    <property type="match status" value="1"/>
</dbReference>
<proteinExistence type="predicted"/>
<dbReference type="InterPro" id="IPR020806">
    <property type="entry name" value="PKS_PP-bd"/>
</dbReference>
<comment type="caution">
    <text evidence="6">The sequence shown here is derived from an EMBL/GenBank/DDBJ whole genome shotgun (WGS) entry which is preliminary data.</text>
</comment>
<keyword evidence="7" id="KW-1185">Reference proteome</keyword>
<dbReference type="GeneID" id="92085345"/>
<dbReference type="SUPFAM" id="SSF47336">
    <property type="entry name" value="ACP-like"/>
    <property type="match status" value="1"/>
</dbReference>
<keyword evidence="3" id="KW-0808">Transferase</keyword>
<dbReference type="InterPro" id="IPR014030">
    <property type="entry name" value="Ketoacyl_synth_N"/>
</dbReference>
<sequence>MPATELEGQILAVWTSVLGHDRIGLDDNFFEVGGDSVRVIRVQNELETLLGRRVLAPKLFEHYTIKTLAAWLRSSLETNSPIPVYPTRLPPETVEDIAIVSMALRLPGEITTPQGFWDLLERGGDAITDVPEGRWPDHENSTSEASLRGGFIRSIDAFDISFFGISPREARSLDPAQYMMLETCWEGLERAGYTMEQLRG</sequence>
<evidence type="ECO:0000259" key="5">
    <source>
        <dbReference type="PROSITE" id="PS52004"/>
    </source>
</evidence>
<dbReference type="PANTHER" id="PTHR43775">
    <property type="entry name" value="FATTY ACID SYNTHASE"/>
    <property type="match status" value="1"/>
</dbReference>
<feature type="domain" description="Ketosynthase family 3 (KS3)" evidence="5">
    <location>
        <begin position="94"/>
        <end position="200"/>
    </location>
</feature>
<gene>
    <name evidence="6" type="ORF">PG994_000873</name>
</gene>
<accession>A0ABR1X7K8</accession>
<evidence type="ECO:0000313" key="6">
    <source>
        <dbReference type="EMBL" id="KAK8091368.1"/>
    </source>
</evidence>
<evidence type="ECO:0000256" key="1">
    <source>
        <dbReference type="ARBA" id="ARBA00022450"/>
    </source>
</evidence>
<evidence type="ECO:0000313" key="7">
    <source>
        <dbReference type="Proteomes" id="UP001480595"/>
    </source>
</evidence>
<reference evidence="6 7" key="1">
    <citation type="submission" date="2023-01" db="EMBL/GenBank/DDBJ databases">
        <title>Analysis of 21 Apiospora genomes using comparative genomics revels a genus with tremendous synthesis potential of carbohydrate active enzymes and secondary metabolites.</title>
        <authorList>
            <person name="Sorensen T."/>
        </authorList>
    </citation>
    <scope>NUCLEOTIDE SEQUENCE [LARGE SCALE GENOMIC DNA]</scope>
    <source>
        <strain evidence="6 7">CBS 135458</strain>
    </source>
</reference>
<evidence type="ECO:0000256" key="2">
    <source>
        <dbReference type="ARBA" id="ARBA00022553"/>
    </source>
</evidence>
<dbReference type="InterPro" id="IPR020841">
    <property type="entry name" value="PKS_Beta-ketoAc_synthase_dom"/>
</dbReference>
<dbReference type="Pfam" id="PF00109">
    <property type="entry name" value="ketoacyl-synt"/>
    <property type="match status" value="1"/>
</dbReference>
<keyword evidence="1" id="KW-0596">Phosphopantetheine</keyword>
<feature type="domain" description="Carrier" evidence="4">
    <location>
        <begin position="1"/>
        <end position="76"/>
    </location>
</feature>
<organism evidence="6 7">
    <name type="scientific">Apiospora phragmitis</name>
    <dbReference type="NCBI Taxonomy" id="2905665"/>
    <lineage>
        <taxon>Eukaryota</taxon>
        <taxon>Fungi</taxon>
        <taxon>Dikarya</taxon>
        <taxon>Ascomycota</taxon>
        <taxon>Pezizomycotina</taxon>
        <taxon>Sordariomycetes</taxon>
        <taxon>Xylariomycetidae</taxon>
        <taxon>Amphisphaeriales</taxon>
        <taxon>Apiosporaceae</taxon>
        <taxon>Apiospora</taxon>
    </lineage>
</organism>
<dbReference type="Pfam" id="PF00550">
    <property type="entry name" value="PP-binding"/>
    <property type="match status" value="1"/>
</dbReference>
<dbReference type="Gene3D" id="1.10.1200.10">
    <property type="entry name" value="ACP-like"/>
    <property type="match status" value="1"/>
</dbReference>
<evidence type="ECO:0000259" key="4">
    <source>
        <dbReference type="PROSITE" id="PS50075"/>
    </source>
</evidence>
<protein>
    <submittedName>
        <fullName evidence="6">PKS/NRPS-like protein biosynthetic cluster</fullName>
    </submittedName>
</protein>
<dbReference type="Gene3D" id="3.40.47.10">
    <property type="match status" value="1"/>
</dbReference>
<dbReference type="Proteomes" id="UP001480595">
    <property type="component" value="Unassembled WGS sequence"/>
</dbReference>
<dbReference type="InterPro" id="IPR009081">
    <property type="entry name" value="PP-bd_ACP"/>
</dbReference>